<dbReference type="EMBL" id="AAHYKC010000015">
    <property type="protein sequence ID" value="ECB6962688.1"/>
    <property type="molecule type" value="Genomic_DNA"/>
</dbReference>
<evidence type="ECO:0000313" key="2">
    <source>
        <dbReference type="EMBL" id="EBY3463907.1"/>
    </source>
</evidence>
<name>A0A3V7IIV5_SALET</name>
<evidence type="ECO:0000313" key="4">
    <source>
        <dbReference type="EMBL" id="ECB6962688.1"/>
    </source>
</evidence>
<gene>
    <name evidence="2" type="ORF">D4E63_24980</name>
    <name evidence="4" type="ORF">E0Y54_11610</name>
    <name evidence="3" type="ORF">EGK95_15265</name>
    <name evidence="5" type="ORF">F9X83_23655</name>
    <name evidence="1" type="ORF">FIR23_13780</name>
</gene>
<dbReference type="AlphaFoldDB" id="A0A3V7IIV5"/>
<dbReference type="RefSeq" id="WP_000883481.1">
    <property type="nucleotide sequence ID" value="NZ_CP040701.1"/>
</dbReference>
<protein>
    <submittedName>
        <fullName evidence="5">Uncharacterized protein</fullName>
    </submittedName>
</protein>
<organism evidence="5">
    <name type="scientific">Salmonella enterica subsp. enterica serovar Weltevreden</name>
    <dbReference type="NCBI Taxonomy" id="57743"/>
    <lineage>
        <taxon>Bacteria</taxon>
        <taxon>Pseudomonadati</taxon>
        <taxon>Pseudomonadota</taxon>
        <taxon>Gammaproteobacteria</taxon>
        <taxon>Enterobacterales</taxon>
        <taxon>Enterobacteriaceae</taxon>
        <taxon>Salmonella</taxon>
    </lineage>
</organism>
<dbReference type="EMBL" id="AAFIJN010000020">
    <property type="protein sequence ID" value="EBG2890180.1"/>
    <property type="molecule type" value="Genomic_DNA"/>
</dbReference>
<dbReference type="EMBL" id="AAHNVE010000088">
    <property type="protein sequence ID" value="EBY3463907.1"/>
    <property type="molecule type" value="Genomic_DNA"/>
</dbReference>
<evidence type="ECO:0000313" key="3">
    <source>
        <dbReference type="EMBL" id="EBZ7972165.1"/>
    </source>
</evidence>
<sequence length="65" mass="7708">MLDEQLITVGELLDRLKHYPRDTKISFSGLDFYRLKQRGENLIQVEFNQLVYRNSEGHVVVENLE</sequence>
<dbReference type="EMBL" id="AALKPH010000080">
    <property type="protein sequence ID" value="EDA5910781.1"/>
    <property type="molecule type" value="Genomic_DNA"/>
</dbReference>
<proteinExistence type="predicted"/>
<evidence type="ECO:0000313" key="1">
    <source>
        <dbReference type="EMBL" id="EBG2890180.1"/>
    </source>
</evidence>
<accession>A0A3V7IIV5</accession>
<evidence type="ECO:0000313" key="5">
    <source>
        <dbReference type="EMBL" id="EDA5910781.1"/>
    </source>
</evidence>
<comment type="caution">
    <text evidence="5">The sequence shown here is derived from an EMBL/GenBank/DDBJ whole genome shotgun (WGS) entry which is preliminary data.</text>
</comment>
<reference evidence="5" key="1">
    <citation type="submission" date="2019-10" db="EMBL/GenBank/DDBJ databases">
        <authorList>
            <person name="Ashton P.M."/>
            <person name="Dallman T."/>
            <person name="Nair S."/>
            <person name="De Pinna E."/>
            <person name="Peters T."/>
            <person name="Grant K."/>
        </authorList>
    </citation>
    <scope>NUCLEOTIDE SEQUENCE</scope>
    <source>
        <strain evidence="4">306533</strain>
        <strain evidence="2">574296</strain>
        <strain evidence="3">634830</strain>
        <strain evidence="1">751203</strain>
        <strain evidence="5">808856</strain>
    </source>
</reference>
<dbReference type="Proteomes" id="UP000839923">
    <property type="component" value="Unassembled WGS sequence"/>
</dbReference>
<dbReference type="EMBL" id="AAHSHO010000023">
    <property type="protein sequence ID" value="EBZ7972165.1"/>
    <property type="molecule type" value="Genomic_DNA"/>
</dbReference>